<dbReference type="InterPro" id="IPR035956">
    <property type="entry name" value="RimP_N_sf"/>
</dbReference>
<feature type="compositionally biased region" description="Low complexity" evidence="2">
    <location>
        <begin position="174"/>
        <end position="191"/>
    </location>
</feature>
<keyword evidence="1" id="KW-0963">Cytoplasm</keyword>
<dbReference type="InterPro" id="IPR028998">
    <property type="entry name" value="RimP_C"/>
</dbReference>
<comment type="function">
    <text evidence="1">Required for maturation of 30S ribosomal subunits.</text>
</comment>
<dbReference type="PANTHER" id="PTHR33867:SF1">
    <property type="entry name" value="RIBOSOME MATURATION FACTOR RIMP"/>
    <property type="match status" value="1"/>
</dbReference>
<gene>
    <name evidence="1" type="primary">rimP</name>
    <name evidence="3" type="ORF">Bequi_01630</name>
</gene>
<sequence>MTIEQTAERLRQAAAETIRPFDLIVDDLSVRSREGQLEITLVVDLPEDRIGSADLDAVAGASHALSELLDADESLVGPGPSLLEVTTPGAERTLTEPHHFRRARRRIVSLRTTGGEDLRGRVLEETDGEILHLRLEPGTDDRGRPRKLPKGSPAVREIPLEEIASARVEVEFSPPSEADADTPTTPDDSER</sequence>
<comment type="caution">
    <text evidence="3">The sequence shown here is derived from an EMBL/GenBank/DDBJ whole genome shotgun (WGS) entry which is preliminary data.</text>
</comment>
<dbReference type="EMBL" id="JAKNCJ010000001">
    <property type="protein sequence ID" value="MCL6422101.1"/>
    <property type="molecule type" value="Genomic_DNA"/>
</dbReference>
<dbReference type="Proteomes" id="UP001203761">
    <property type="component" value="Unassembled WGS sequence"/>
</dbReference>
<evidence type="ECO:0000313" key="3">
    <source>
        <dbReference type="EMBL" id="MCL6422101.1"/>
    </source>
</evidence>
<comment type="similarity">
    <text evidence="1">Belongs to the RimP family.</text>
</comment>
<keyword evidence="4" id="KW-1185">Reference proteome</keyword>
<proteinExistence type="inferred from homology"/>
<name>A0ABT0QWQ9_9MICO</name>
<feature type="region of interest" description="Disordered" evidence="2">
    <location>
        <begin position="135"/>
        <end position="191"/>
    </location>
</feature>
<dbReference type="Gene3D" id="3.30.300.70">
    <property type="entry name" value="RimP-like superfamily, N-terminal"/>
    <property type="match status" value="1"/>
</dbReference>
<evidence type="ECO:0000256" key="1">
    <source>
        <dbReference type="HAMAP-Rule" id="MF_01077"/>
    </source>
</evidence>
<reference evidence="3" key="1">
    <citation type="submission" date="2022-02" db="EMBL/GenBank/DDBJ databases">
        <authorList>
            <person name="Lee M."/>
            <person name="Kim S.-J."/>
            <person name="Jung M.-Y."/>
        </authorList>
    </citation>
    <scope>NUCLEOTIDE SEQUENCE</scope>
    <source>
        <strain evidence="3">JHP9</strain>
    </source>
</reference>
<dbReference type="SUPFAM" id="SSF75420">
    <property type="entry name" value="YhbC-like, N-terminal domain"/>
    <property type="match status" value="1"/>
</dbReference>
<dbReference type="InterPro" id="IPR003728">
    <property type="entry name" value="Ribosome_maturation_RimP"/>
</dbReference>
<dbReference type="CDD" id="cd01734">
    <property type="entry name" value="YlxS_C"/>
    <property type="match status" value="1"/>
</dbReference>
<dbReference type="HAMAP" id="MF_01077">
    <property type="entry name" value="RimP"/>
    <property type="match status" value="1"/>
</dbReference>
<dbReference type="RefSeq" id="WP_249736259.1">
    <property type="nucleotide sequence ID" value="NZ_JAKNCJ010000001.1"/>
</dbReference>
<protein>
    <recommendedName>
        <fullName evidence="1">Ribosome maturation factor RimP</fullName>
    </recommendedName>
</protein>
<dbReference type="PANTHER" id="PTHR33867">
    <property type="entry name" value="RIBOSOME MATURATION FACTOR RIMP"/>
    <property type="match status" value="1"/>
</dbReference>
<keyword evidence="1" id="KW-0690">Ribosome biogenesis</keyword>
<organism evidence="3 4">
    <name type="scientific">Brachybacterium equifaecis</name>
    <dbReference type="NCBI Taxonomy" id="2910770"/>
    <lineage>
        <taxon>Bacteria</taxon>
        <taxon>Bacillati</taxon>
        <taxon>Actinomycetota</taxon>
        <taxon>Actinomycetes</taxon>
        <taxon>Micrococcales</taxon>
        <taxon>Dermabacteraceae</taxon>
        <taxon>Brachybacterium</taxon>
    </lineage>
</organism>
<evidence type="ECO:0000313" key="4">
    <source>
        <dbReference type="Proteomes" id="UP001203761"/>
    </source>
</evidence>
<accession>A0ABT0QWQ9</accession>
<comment type="subcellular location">
    <subcellularLocation>
        <location evidence="1">Cytoplasm</location>
    </subcellularLocation>
</comment>
<evidence type="ECO:0000256" key="2">
    <source>
        <dbReference type="SAM" id="MobiDB-lite"/>
    </source>
</evidence>